<proteinExistence type="predicted"/>
<protein>
    <submittedName>
        <fullName evidence="1">Uncharacterized protein</fullName>
    </submittedName>
</protein>
<evidence type="ECO:0000313" key="1">
    <source>
        <dbReference type="EMBL" id="KAH3793511.1"/>
    </source>
</evidence>
<keyword evidence="2" id="KW-1185">Reference proteome</keyword>
<name>A0A9D4FBF9_DREPO</name>
<sequence length="107" mass="12326">MWQLCELPLGCDTTHKCREDYSNVIQLHFVLKTLNMDPLLITFMTFASQKEKQKYLKDKQDENESCWIRLYTLMMDTISAGAAGRHVPVSSSSDNYPLILSTFSVIM</sequence>
<comment type="caution">
    <text evidence="1">The sequence shown here is derived from an EMBL/GenBank/DDBJ whole genome shotgun (WGS) entry which is preliminary data.</text>
</comment>
<evidence type="ECO:0000313" key="2">
    <source>
        <dbReference type="Proteomes" id="UP000828390"/>
    </source>
</evidence>
<dbReference type="EMBL" id="JAIWYP010000007">
    <property type="protein sequence ID" value="KAH3793511.1"/>
    <property type="molecule type" value="Genomic_DNA"/>
</dbReference>
<dbReference type="Proteomes" id="UP000828390">
    <property type="component" value="Unassembled WGS sequence"/>
</dbReference>
<reference evidence="1" key="1">
    <citation type="journal article" date="2019" name="bioRxiv">
        <title>The Genome of the Zebra Mussel, Dreissena polymorpha: A Resource for Invasive Species Research.</title>
        <authorList>
            <person name="McCartney M.A."/>
            <person name="Auch B."/>
            <person name="Kono T."/>
            <person name="Mallez S."/>
            <person name="Zhang Y."/>
            <person name="Obille A."/>
            <person name="Becker A."/>
            <person name="Abrahante J.E."/>
            <person name="Garbe J."/>
            <person name="Badalamenti J.P."/>
            <person name="Herman A."/>
            <person name="Mangelson H."/>
            <person name="Liachko I."/>
            <person name="Sullivan S."/>
            <person name="Sone E.D."/>
            <person name="Koren S."/>
            <person name="Silverstein K.A.T."/>
            <person name="Beckman K.B."/>
            <person name="Gohl D.M."/>
        </authorList>
    </citation>
    <scope>NUCLEOTIDE SEQUENCE</scope>
    <source>
        <strain evidence="1">Duluth1</strain>
        <tissue evidence="1">Whole animal</tissue>
    </source>
</reference>
<dbReference type="AlphaFoldDB" id="A0A9D4FBF9"/>
<organism evidence="1 2">
    <name type="scientific">Dreissena polymorpha</name>
    <name type="common">Zebra mussel</name>
    <name type="synonym">Mytilus polymorpha</name>
    <dbReference type="NCBI Taxonomy" id="45954"/>
    <lineage>
        <taxon>Eukaryota</taxon>
        <taxon>Metazoa</taxon>
        <taxon>Spiralia</taxon>
        <taxon>Lophotrochozoa</taxon>
        <taxon>Mollusca</taxon>
        <taxon>Bivalvia</taxon>
        <taxon>Autobranchia</taxon>
        <taxon>Heteroconchia</taxon>
        <taxon>Euheterodonta</taxon>
        <taxon>Imparidentia</taxon>
        <taxon>Neoheterodontei</taxon>
        <taxon>Myida</taxon>
        <taxon>Dreissenoidea</taxon>
        <taxon>Dreissenidae</taxon>
        <taxon>Dreissena</taxon>
    </lineage>
</organism>
<reference evidence="1" key="2">
    <citation type="submission" date="2020-11" db="EMBL/GenBank/DDBJ databases">
        <authorList>
            <person name="McCartney M.A."/>
            <person name="Auch B."/>
            <person name="Kono T."/>
            <person name="Mallez S."/>
            <person name="Becker A."/>
            <person name="Gohl D.M."/>
            <person name="Silverstein K.A.T."/>
            <person name="Koren S."/>
            <person name="Bechman K.B."/>
            <person name="Herman A."/>
            <person name="Abrahante J.E."/>
            <person name="Garbe J."/>
        </authorList>
    </citation>
    <scope>NUCLEOTIDE SEQUENCE</scope>
    <source>
        <strain evidence="1">Duluth1</strain>
        <tissue evidence="1">Whole animal</tissue>
    </source>
</reference>
<accession>A0A9D4FBF9</accession>
<gene>
    <name evidence="1" type="ORF">DPMN_147025</name>
</gene>